<keyword evidence="2" id="KW-1185">Reference proteome</keyword>
<name>A0A4C2AEC1_EUMVA</name>
<dbReference type="Proteomes" id="UP000299102">
    <property type="component" value="Unassembled WGS sequence"/>
</dbReference>
<evidence type="ECO:0000313" key="2">
    <source>
        <dbReference type="Proteomes" id="UP000299102"/>
    </source>
</evidence>
<dbReference type="EMBL" id="BGZK01003135">
    <property type="protein sequence ID" value="GBP98398.1"/>
    <property type="molecule type" value="Genomic_DNA"/>
</dbReference>
<dbReference type="AlphaFoldDB" id="A0A4C2AEC1"/>
<accession>A0A4C2AEC1</accession>
<comment type="caution">
    <text evidence="1">The sequence shown here is derived from an EMBL/GenBank/DDBJ whole genome shotgun (WGS) entry which is preliminary data.</text>
</comment>
<evidence type="ECO:0000313" key="1">
    <source>
        <dbReference type="EMBL" id="GBP98398.1"/>
    </source>
</evidence>
<reference evidence="1 2" key="1">
    <citation type="journal article" date="2019" name="Commun. Biol.">
        <title>The bagworm genome reveals a unique fibroin gene that provides high tensile strength.</title>
        <authorList>
            <person name="Kono N."/>
            <person name="Nakamura H."/>
            <person name="Ohtoshi R."/>
            <person name="Tomita M."/>
            <person name="Numata K."/>
            <person name="Arakawa K."/>
        </authorList>
    </citation>
    <scope>NUCLEOTIDE SEQUENCE [LARGE SCALE GENOMIC DNA]</scope>
</reference>
<protein>
    <submittedName>
        <fullName evidence="1">Uncharacterized protein</fullName>
    </submittedName>
</protein>
<sequence length="63" mass="6848">MEDVPDASPHSMNLSVKRFIVKLRAATRQPLLAALPFKGDVSALGDSARAAQQILFVRTKIIS</sequence>
<gene>
    <name evidence="1" type="ORF">EVAR_95555_1</name>
</gene>
<proteinExistence type="predicted"/>
<organism evidence="1 2">
    <name type="scientific">Eumeta variegata</name>
    <name type="common">Bagworm moth</name>
    <name type="synonym">Eumeta japonica</name>
    <dbReference type="NCBI Taxonomy" id="151549"/>
    <lineage>
        <taxon>Eukaryota</taxon>
        <taxon>Metazoa</taxon>
        <taxon>Ecdysozoa</taxon>
        <taxon>Arthropoda</taxon>
        <taxon>Hexapoda</taxon>
        <taxon>Insecta</taxon>
        <taxon>Pterygota</taxon>
        <taxon>Neoptera</taxon>
        <taxon>Endopterygota</taxon>
        <taxon>Lepidoptera</taxon>
        <taxon>Glossata</taxon>
        <taxon>Ditrysia</taxon>
        <taxon>Tineoidea</taxon>
        <taxon>Psychidae</taxon>
        <taxon>Oiketicinae</taxon>
        <taxon>Eumeta</taxon>
    </lineage>
</organism>